<comment type="caution">
    <text evidence="1">The sequence shown here is derived from an EMBL/GenBank/DDBJ whole genome shotgun (WGS) entry which is preliminary data.</text>
</comment>
<proteinExistence type="predicted"/>
<accession>A0AAD8YED9</accession>
<protein>
    <submittedName>
        <fullName evidence="1">Uncharacterized protein</fullName>
    </submittedName>
</protein>
<dbReference type="EMBL" id="JATAAI010000008">
    <property type="protein sequence ID" value="KAK1743887.1"/>
    <property type="molecule type" value="Genomic_DNA"/>
</dbReference>
<gene>
    <name evidence="1" type="ORF">QTG54_005484</name>
</gene>
<sequence>MTLEKQGGQGLLSEEQLFYQGLNEDSDSEGEEEMRMTHCYSTQPQTQIQASEAWPVERLVLVGSSAIFPRTLHRIQGGYSN</sequence>
<keyword evidence="2" id="KW-1185">Reference proteome</keyword>
<name>A0AAD8YED9_9STRA</name>
<dbReference type="Proteomes" id="UP001224775">
    <property type="component" value="Unassembled WGS sequence"/>
</dbReference>
<evidence type="ECO:0000313" key="1">
    <source>
        <dbReference type="EMBL" id="KAK1743887.1"/>
    </source>
</evidence>
<dbReference type="AlphaFoldDB" id="A0AAD8YED9"/>
<reference evidence="1" key="1">
    <citation type="submission" date="2023-06" db="EMBL/GenBank/DDBJ databases">
        <title>Survivors Of The Sea: Transcriptome response of Skeletonema marinoi to long-term dormancy.</title>
        <authorList>
            <person name="Pinder M.I.M."/>
            <person name="Kourtchenko O."/>
            <person name="Robertson E.K."/>
            <person name="Larsson T."/>
            <person name="Maumus F."/>
            <person name="Osuna-Cruz C.M."/>
            <person name="Vancaester E."/>
            <person name="Stenow R."/>
            <person name="Vandepoele K."/>
            <person name="Ploug H."/>
            <person name="Bruchert V."/>
            <person name="Godhe A."/>
            <person name="Topel M."/>
        </authorList>
    </citation>
    <scope>NUCLEOTIDE SEQUENCE</scope>
    <source>
        <strain evidence="1">R05AC</strain>
    </source>
</reference>
<evidence type="ECO:0000313" key="2">
    <source>
        <dbReference type="Proteomes" id="UP001224775"/>
    </source>
</evidence>
<organism evidence="1 2">
    <name type="scientific">Skeletonema marinoi</name>
    <dbReference type="NCBI Taxonomy" id="267567"/>
    <lineage>
        <taxon>Eukaryota</taxon>
        <taxon>Sar</taxon>
        <taxon>Stramenopiles</taxon>
        <taxon>Ochrophyta</taxon>
        <taxon>Bacillariophyta</taxon>
        <taxon>Coscinodiscophyceae</taxon>
        <taxon>Thalassiosirophycidae</taxon>
        <taxon>Thalassiosirales</taxon>
        <taxon>Skeletonemataceae</taxon>
        <taxon>Skeletonema</taxon>
        <taxon>Skeletonema marinoi-dohrnii complex</taxon>
    </lineage>
</organism>